<organism evidence="9 10">
    <name type="scientific">Parageobacillus toebii</name>
    <dbReference type="NCBI Taxonomy" id="153151"/>
    <lineage>
        <taxon>Bacteria</taxon>
        <taxon>Bacillati</taxon>
        <taxon>Bacillota</taxon>
        <taxon>Bacilli</taxon>
        <taxon>Bacillales</taxon>
        <taxon>Anoxybacillaceae</taxon>
        <taxon>Parageobacillus</taxon>
    </lineage>
</organism>
<dbReference type="CDD" id="cd06261">
    <property type="entry name" value="TM_PBP2"/>
    <property type="match status" value="1"/>
</dbReference>
<dbReference type="Pfam" id="PF00528">
    <property type="entry name" value="BPD_transp_1"/>
    <property type="match status" value="1"/>
</dbReference>
<feature type="transmembrane region" description="Helical" evidence="7">
    <location>
        <begin position="117"/>
        <end position="138"/>
    </location>
</feature>
<accession>A0A150MFB1</accession>
<name>A0A150MFB1_9BACL</name>
<evidence type="ECO:0000259" key="8">
    <source>
        <dbReference type="PROSITE" id="PS50928"/>
    </source>
</evidence>
<dbReference type="PANTHER" id="PTHR43163">
    <property type="entry name" value="DIPEPTIDE TRANSPORT SYSTEM PERMEASE PROTEIN DPPB-RELATED"/>
    <property type="match status" value="1"/>
</dbReference>
<dbReference type="Proteomes" id="UP000075324">
    <property type="component" value="Unassembled WGS sequence"/>
</dbReference>
<keyword evidence="2 7" id="KW-0813">Transport</keyword>
<dbReference type="PROSITE" id="PS50928">
    <property type="entry name" value="ABC_TM1"/>
    <property type="match status" value="1"/>
</dbReference>
<comment type="subcellular location">
    <subcellularLocation>
        <location evidence="1 7">Cell membrane</location>
        <topology evidence="1 7">Multi-pass membrane protein</topology>
    </subcellularLocation>
</comment>
<feature type="transmembrane region" description="Helical" evidence="7">
    <location>
        <begin position="150"/>
        <end position="170"/>
    </location>
</feature>
<evidence type="ECO:0000313" key="10">
    <source>
        <dbReference type="Proteomes" id="UP000075324"/>
    </source>
</evidence>
<comment type="similarity">
    <text evidence="7">Belongs to the binding-protein-dependent transport system permease family.</text>
</comment>
<evidence type="ECO:0000256" key="6">
    <source>
        <dbReference type="ARBA" id="ARBA00023136"/>
    </source>
</evidence>
<evidence type="ECO:0000256" key="7">
    <source>
        <dbReference type="RuleBase" id="RU363032"/>
    </source>
</evidence>
<keyword evidence="6 7" id="KW-0472">Membrane</keyword>
<evidence type="ECO:0000256" key="4">
    <source>
        <dbReference type="ARBA" id="ARBA00022692"/>
    </source>
</evidence>
<dbReference type="NCBIfam" id="NF045471">
    <property type="entry name" value="Opp3B"/>
    <property type="match status" value="1"/>
</dbReference>
<dbReference type="AlphaFoldDB" id="A0A150MFB1"/>
<dbReference type="SUPFAM" id="SSF161098">
    <property type="entry name" value="MetI-like"/>
    <property type="match status" value="1"/>
</dbReference>
<feature type="transmembrane region" description="Helical" evidence="7">
    <location>
        <begin position="26"/>
        <end position="44"/>
    </location>
</feature>
<protein>
    <recommendedName>
        <fullName evidence="8">ABC transmembrane type-1 domain-containing protein</fullName>
    </recommendedName>
</protein>
<dbReference type="GO" id="GO:0055085">
    <property type="term" value="P:transmembrane transport"/>
    <property type="evidence" value="ECO:0007669"/>
    <property type="project" value="InterPro"/>
</dbReference>
<feature type="transmembrane region" description="Helical" evidence="7">
    <location>
        <begin position="190"/>
        <end position="208"/>
    </location>
</feature>
<gene>
    <name evidence="9" type="ORF">B4110_0925</name>
</gene>
<keyword evidence="5 7" id="KW-1133">Transmembrane helix</keyword>
<keyword evidence="3" id="KW-1003">Cell membrane</keyword>
<sequence>MSKKGEDSNYYVGGGAPMARYVIKRIVYMVITLFIIATVTFFLMKLLPGSPLQNQEKLTPEQRQIILEKYGLNDPVPVQYVRYLGNLLKGDLGVSFQYDNRPVTELIGERIGPSAQLGFQAIVFGTVVGLLLGIFAAIRHNTWGDYTATVISVLGISIPSFVLAGFLQYFIGVKLQWLPVAFWEGFEYTILPTLALSVSVIANIARFMRTEMLEVLSSDYILTARAKGISNAAVIVRHAIRNSLIPIITILGPMIVNLMTGTLVIENIFAVPGLGEQFVRSISLNDYPVIMGTTLFYSALLILAIFIVDILYGVVDPRIRLAGGNK</sequence>
<feature type="transmembrane region" description="Helical" evidence="7">
    <location>
        <begin position="244"/>
        <end position="269"/>
    </location>
</feature>
<feature type="transmembrane region" description="Helical" evidence="7">
    <location>
        <begin position="289"/>
        <end position="312"/>
    </location>
</feature>
<feature type="domain" description="ABC transmembrane type-1" evidence="8">
    <location>
        <begin position="111"/>
        <end position="312"/>
    </location>
</feature>
<dbReference type="Pfam" id="PF19300">
    <property type="entry name" value="BPD_transp_1_N"/>
    <property type="match status" value="1"/>
</dbReference>
<dbReference type="PATRIC" id="fig|153151.4.peg.1762"/>
<keyword evidence="4 7" id="KW-0812">Transmembrane</keyword>
<evidence type="ECO:0000256" key="1">
    <source>
        <dbReference type="ARBA" id="ARBA00004651"/>
    </source>
</evidence>
<dbReference type="InterPro" id="IPR035906">
    <property type="entry name" value="MetI-like_sf"/>
</dbReference>
<dbReference type="GO" id="GO:0005886">
    <property type="term" value="C:plasma membrane"/>
    <property type="evidence" value="ECO:0007669"/>
    <property type="project" value="UniProtKB-SubCell"/>
</dbReference>
<comment type="caution">
    <text evidence="9">The sequence shown here is derived from an EMBL/GenBank/DDBJ whole genome shotgun (WGS) entry which is preliminary data.</text>
</comment>
<evidence type="ECO:0000256" key="5">
    <source>
        <dbReference type="ARBA" id="ARBA00022989"/>
    </source>
</evidence>
<reference evidence="9 10" key="1">
    <citation type="submission" date="2016-01" db="EMBL/GenBank/DDBJ databases">
        <title>Draft Genome Sequences of Seven Thermophilic Sporeformers Isolated from Foods.</title>
        <authorList>
            <person name="Berendsen E.M."/>
            <person name="Wells-Bennik M.H."/>
            <person name="Krawcyk A.O."/>
            <person name="De Jong A."/>
            <person name="Holsappel S."/>
            <person name="Eijlander R.T."/>
            <person name="Kuipers O.P."/>
        </authorList>
    </citation>
    <scope>NUCLEOTIDE SEQUENCE [LARGE SCALE GENOMIC DNA]</scope>
    <source>
        <strain evidence="9 10">B4110</strain>
    </source>
</reference>
<dbReference type="InterPro" id="IPR045621">
    <property type="entry name" value="BPD_transp_1_N"/>
</dbReference>
<proteinExistence type="inferred from homology"/>
<dbReference type="InterPro" id="IPR000515">
    <property type="entry name" value="MetI-like"/>
</dbReference>
<dbReference type="Gene3D" id="1.10.3720.10">
    <property type="entry name" value="MetI-like"/>
    <property type="match status" value="1"/>
</dbReference>
<dbReference type="PANTHER" id="PTHR43163:SF6">
    <property type="entry name" value="DIPEPTIDE TRANSPORT SYSTEM PERMEASE PROTEIN DPPB-RELATED"/>
    <property type="match status" value="1"/>
</dbReference>
<evidence type="ECO:0000256" key="3">
    <source>
        <dbReference type="ARBA" id="ARBA00022475"/>
    </source>
</evidence>
<dbReference type="EMBL" id="LQYW01000167">
    <property type="protein sequence ID" value="KYD23247.1"/>
    <property type="molecule type" value="Genomic_DNA"/>
</dbReference>
<evidence type="ECO:0000313" key="9">
    <source>
        <dbReference type="EMBL" id="KYD23247.1"/>
    </source>
</evidence>
<evidence type="ECO:0000256" key="2">
    <source>
        <dbReference type="ARBA" id="ARBA00022448"/>
    </source>
</evidence>